<evidence type="ECO:0000313" key="1">
    <source>
        <dbReference type="EMBL" id="KAJ8885262.1"/>
    </source>
</evidence>
<gene>
    <name evidence="1" type="ORF">PR048_011459</name>
</gene>
<organism evidence="1 2">
    <name type="scientific">Dryococelus australis</name>
    <dbReference type="NCBI Taxonomy" id="614101"/>
    <lineage>
        <taxon>Eukaryota</taxon>
        <taxon>Metazoa</taxon>
        <taxon>Ecdysozoa</taxon>
        <taxon>Arthropoda</taxon>
        <taxon>Hexapoda</taxon>
        <taxon>Insecta</taxon>
        <taxon>Pterygota</taxon>
        <taxon>Neoptera</taxon>
        <taxon>Polyneoptera</taxon>
        <taxon>Phasmatodea</taxon>
        <taxon>Verophasmatodea</taxon>
        <taxon>Anareolatae</taxon>
        <taxon>Phasmatidae</taxon>
        <taxon>Eurycanthinae</taxon>
        <taxon>Dryococelus</taxon>
    </lineage>
</organism>
<evidence type="ECO:0000313" key="2">
    <source>
        <dbReference type="Proteomes" id="UP001159363"/>
    </source>
</evidence>
<reference evidence="1 2" key="1">
    <citation type="submission" date="2023-02" db="EMBL/GenBank/DDBJ databases">
        <title>LHISI_Scaffold_Assembly.</title>
        <authorList>
            <person name="Stuart O.P."/>
            <person name="Cleave R."/>
            <person name="Magrath M.J.L."/>
            <person name="Mikheyev A.S."/>
        </authorList>
    </citation>
    <scope>NUCLEOTIDE SEQUENCE [LARGE SCALE GENOMIC DNA]</scope>
    <source>
        <strain evidence="1">Daus_M_001</strain>
        <tissue evidence="1">Leg muscle</tissue>
    </source>
</reference>
<proteinExistence type="predicted"/>
<name>A0ABQ9HM01_9NEOP</name>
<protein>
    <submittedName>
        <fullName evidence="1">Uncharacterized protein</fullName>
    </submittedName>
</protein>
<accession>A0ABQ9HM01</accession>
<dbReference type="EMBL" id="JARBHB010000004">
    <property type="protein sequence ID" value="KAJ8885262.1"/>
    <property type="molecule type" value="Genomic_DNA"/>
</dbReference>
<comment type="caution">
    <text evidence="1">The sequence shown here is derived from an EMBL/GenBank/DDBJ whole genome shotgun (WGS) entry which is preliminary data.</text>
</comment>
<dbReference type="Proteomes" id="UP001159363">
    <property type="component" value="Chromosome X"/>
</dbReference>
<keyword evidence="2" id="KW-1185">Reference proteome</keyword>
<sequence length="207" mass="23830">MLKFSGMEVHNKKKLCDVMAVFKCYSAPRKYNAYQSFKFSQKKWEGGEKFNYFLTILKTLMHNCDYSDQEDNMPSRDTCMVRRYVTRFSFLALLPCMELNKFQAHQINAASVPMSVYHNKLWGINATNVGGQTVLQYPAKSSRLGQCSVVNKWKVCVKIEDKCLQLKIYTGSELNVRNTRVMLDSCGGTKFKSVVVMNLHCVVQNQK</sequence>